<name>A0A3M6QV13_9BURK</name>
<dbReference type="Proteomes" id="UP000278006">
    <property type="component" value="Unassembled WGS sequence"/>
</dbReference>
<comment type="caution">
    <text evidence="1">The sequence shown here is derived from an EMBL/GenBank/DDBJ whole genome shotgun (WGS) entry which is preliminary data.</text>
</comment>
<protein>
    <submittedName>
        <fullName evidence="1">Uncharacterized protein</fullName>
    </submittedName>
</protein>
<proteinExistence type="predicted"/>
<dbReference type="AlphaFoldDB" id="A0A3M6QV13"/>
<keyword evidence="2" id="KW-1185">Reference proteome</keyword>
<reference evidence="1 2" key="1">
    <citation type="submission" date="2018-10" db="EMBL/GenBank/DDBJ databases">
        <title>Draft genome of Cortibacter populi DSM10536.</title>
        <authorList>
            <person name="Bernier A.-M."/>
            <person name="Bernard K."/>
        </authorList>
    </citation>
    <scope>NUCLEOTIDE SEQUENCE [LARGE SCALE GENOMIC DNA]</scope>
    <source>
        <strain evidence="1 2">DSM 105136</strain>
    </source>
</reference>
<organism evidence="1 2">
    <name type="scientific">Corticibacter populi</name>
    <dbReference type="NCBI Taxonomy" id="1550736"/>
    <lineage>
        <taxon>Bacteria</taxon>
        <taxon>Pseudomonadati</taxon>
        <taxon>Pseudomonadota</taxon>
        <taxon>Betaproteobacteria</taxon>
        <taxon>Burkholderiales</taxon>
        <taxon>Comamonadaceae</taxon>
        <taxon>Corticibacter</taxon>
    </lineage>
</organism>
<sequence length="71" mass="7944">MALRQGERRRWQNWMGQLPGEVRKEEASTPWLACVRRCDAARTGSVGAGDRIAAWKTVAAGMALTDQRRMA</sequence>
<dbReference type="EMBL" id="RDQO01000002">
    <property type="protein sequence ID" value="RMX06813.1"/>
    <property type="molecule type" value="Genomic_DNA"/>
</dbReference>
<evidence type="ECO:0000313" key="2">
    <source>
        <dbReference type="Proteomes" id="UP000278006"/>
    </source>
</evidence>
<evidence type="ECO:0000313" key="1">
    <source>
        <dbReference type="EMBL" id="RMX06813.1"/>
    </source>
</evidence>
<gene>
    <name evidence="1" type="ORF">D8I35_09975</name>
</gene>
<accession>A0A3M6QV13</accession>